<reference evidence="2" key="2">
    <citation type="submission" date="2020-05" db="UniProtKB">
        <authorList>
            <consortium name="EnsemblMetazoa"/>
        </authorList>
    </citation>
    <scope>IDENTIFICATION</scope>
</reference>
<proteinExistence type="predicted"/>
<dbReference type="EnsemblMetazoa" id="ASIC006921-RA">
    <property type="protein sequence ID" value="ASIC006921-PA"/>
    <property type="gene ID" value="ASIC006921"/>
</dbReference>
<dbReference type="EMBL" id="ATLV01014727">
    <property type="status" value="NOT_ANNOTATED_CDS"/>
    <property type="molecule type" value="Genomic_DNA"/>
</dbReference>
<evidence type="ECO:0000313" key="1">
    <source>
        <dbReference type="EMBL" id="KFB39432.1"/>
    </source>
</evidence>
<reference evidence="1 3" key="1">
    <citation type="journal article" date="2014" name="BMC Genomics">
        <title>Genome sequence of Anopheles sinensis provides insight into genetics basis of mosquito competence for malaria parasites.</title>
        <authorList>
            <person name="Zhou D."/>
            <person name="Zhang D."/>
            <person name="Ding G."/>
            <person name="Shi L."/>
            <person name="Hou Q."/>
            <person name="Ye Y."/>
            <person name="Xu Y."/>
            <person name="Zhou H."/>
            <person name="Xiong C."/>
            <person name="Li S."/>
            <person name="Yu J."/>
            <person name="Hong S."/>
            <person name="Yu X."/>
            <person name="Zou P."/>
            <person name="Chen C."/>
            <person name="Chang X."/>
            <person name="Wang W."/>
            <person name="Lv Y."/>
            <person name="Sun Y."/>
            <person name="Ma L."/>
            <person name="Shen B."/>
            <person name="Zhu C."/>
        </authorList>
    </citation>
    <scope>NUCLEOTIDE SEQUENCE [LARGE SCALE GENOMIC DNA]</scope>
</reference>
<dbReference type="AlphaFoldDB" id="A0A084VN88"/>
<accession>A0A084VN88</accession>
<dbReference type="Proteomes" id="UP000030765">
    <property type="component" value="Unassembled WGS sequence"/>
</dbReference>
<protein>
    <submittedName>
        <fullName evidence="1 2">Uncharacterized protein</fullName>
    </submittedName>
</protein>
<evidence type="ECO:0000313" key="3">
    <source>
        <dbReference type="Proteomes" id="UP000030765"/>
    </source>
</evidence>
<keyword evidence="3" id="KW-1185">Reference proteome</keyword>
<organism evidence="1">
    <name type="scientific">Anopheles sinensis</name>
    <name type="common">Mosquito</name>
    <dbReference type="NCBI Taxonomy" id="74873"/>
    <lineage>
        <taxon>Eukaryota</taxon>
        <taxon>Metazoa</taxon>
        <taxon>Ecdysozoa</taxon>
        <taxon>Arthropoda</taxon>
        <taxon>Hexapoda</taxon>
        <taxon>Insecta</taxon>
        <taxon>Pterygota</taxon>
        <taxon>Neoptera</taxon>
        <taxon>Endopterygota</taxon>
        <taxon>Diptera</taxon>
        <taxon>Nematocera</taxon>
        <taxon>Culicoidea</taxon>
        <taxon>Culicidae</taxon>
        <taxon>Anophelinae</taxon>
        <taxon>Anopheles</taxon>
    </lineage>
</organism>
<dbReference type="VEuPathDB" id="VectorBase:ASIC006921"/>
<name>A0A084VN88_ANOSI</name>
<gene>
    <name evidence="1" type="ORF">ZHAS_00006921</name>
</gene>
<dbReference type="EMBL" id="KE524984">
    <property type="protein sequence ID" value="KFB39432.1"/>
    <property type="molecule type" value="Genomic_DNA"/>
</dbReference>
<sequence length="107" mass="11567">MVRTLTPFNRQRNECSDGSLLFSLAKEVAARLRKCLHLCTGPDVSMDVIGNGHDGDHCLLRAGGSCVALFYAAVISTFSASSGSVHPTILYQCVSLRILTNNSRCHL</sequence>
<evidence type="ECO:0000313" key="2">
    <source>
        <dbReference type="EnsemblMetazoa" id="ASIC006921-PA"/>
    </source>
</evidence>